<dbReference type="EMBL" id="JBHLTP010000013">
    <property type="protein sequence ID" value="MFC0525530.1"/>
    <property type="molecule type" value="Genomic_DNA"/>
</dbReference>
<reference evidence="3 4" key="1">
    <citation type="submission" date="2024-09" db="EMBL/GenBank/DDBJ databases">
        <authorList>
            <person name="Sun Q."/>
            <person name="Mori K."/>
        </authorList>
    </citation>
    <scope>NUCLEOTIDE SEQUENCE [LARGE SCALE GENOMIC DNA]</scope>
    <source>
        <strain evidence="3 4">NCAIM B.02529</strain>
    </source>
</reference>
<dbReference type="SUPFAM" id="SSF51735">
    <property type="entry name" value="NAD(P)-binding Rossmann-fold domains"/>
    <property type="match status" value="1"/>
</dbReference>
<feature type="domain" description="NAD-dependent epimerase/dehydratase" evidence="2">
    <location>
        <begin position="3"/>
        <end position="232"/>
    </location>
</feature>
<keyword evidence="4" id="KW-1185">Reference proteome</keyword>
<sequence>MKVLITGGAGFIGSHIVEELIKSQYEVVVVDNLVTGHILNLPPDVIFYESDIRRNLDNIFIKEKPDYVIHQAAQVSVSQSFADPLYDCEENIVATLNVLQACVDHNVKKIVFASTAAVYGNPNYLPIDEQHSIKPISFYGLTKAHAEKYIQLYSETYNLSYSILRYANVYGPRQDAHGEAGVIALFIEKITQGTSPIIFGDGKQTRDFVFVKDVARANVAALSHRENMVLNISTSQETSILEIMEKLAIVYGKPIQTLNQSEREGDIKASVLQNNKAQAMLEWAPNYSLIEGLWETLQHYRDVLPNKSQEVKA</sequence>
<dbReference type="Pfam" id="PF01370">
    <property type="entry name" value="Epimerase"/>
    <property type="match status" value="1"/>
</dbReference>
<organism evidence="3 4">
    <name type="scientific">Pontibacillus salicampi</name>
    <dbReference type="NCBI Taxonomy" id="1449801"/>
    <lineage>
        <taxon>Bacteria</taxon>
        <taxon>Bacillati</taxon>
        <taxon>Bacillota</taxon>
        <taxon>Bacilli</taxon>
        <taxon>Bacillales</taxon>
        <taxon>Bacillaceae</taxon>
        <taxon>Pontibacillus</taxon>
    </lineage>
</organism>
<proteinExistence type="inferred from homology"/>
<comment type="similarity">
    <text evidence="1">Belongs to the NAD(P)-dependent epimerase/dehydratase family.</text>
</comment>
<evidence type="ECO:0000313" key="3">
    <source>
        <dbReference type="EMBL" id="MFC0525530.1"/>
    </source>
</evidence>
<name>A0ABV6LT12_9BACI</name>
<evidence type="ECO:0000259" key="2">
    <source>
        <dbReference type="Pfam" id="PF01370"/>
    </source>
</evidence>
<dbReference type="InterPro" id="IPR036291">
    <property type="entry name" value="NAD(P)-bd_dom_sf"/>
</dbReference>
<dbReference type="PANTHER" id="PTHR43000">
    <property type="entry name" value="DTDP-D-GLUCOSE 4,6-DEHYDRATASE-RELATED"/>
    <property type="match status" value="1"/>
</dbReference>
<gene>
    <name evidence="3" type="ORF">ACFFGV_18255</name>
</gene>
<accession>A0ABV6LT12</accession>
<protein>
    <submittedName>
        <fullName evidence="3">NAD-dependent epimerase/dehydratase family protein</fullName>
    </submittedName>
</protein>
<dbReference type="Gene3D" id="3.90.25.10">
    <property type="entry name" value="UDP-galactose 4-epimerase, domain 1"/>
    <property type="match status" value="1"/>
</dbReference>
<evidence type="ECO:0000256" key="1">
    <source>
        <dbReference type="ARBA" id="ARBA00007637"/>
    </source>
</evidence>
<comment type="caution">
    <text evidence="3">The sequence shown here is derived from an EMBL/GenBank/DDBJ whole genome shotgun (WGS) entry which is preliminary data.</text>
</comment>
<dbReference type="Proteomes" id="UP001589836">
    <property type="component" value="Unassembled WGS sequence"/>
</dbReference>
<dbReference type="Gene3D" id="3.40.50.720">
    <property type="entry name" value="NAD(P)-binding Rossmann-like Domain"/>
    <property type="match status" value="1"/>
</dbReference>
<dbReference type="RefSeq" id="WP_377350898.1">
    <property type="nucleotide sequence ID" value="NZ_JBHLTP010000013.1"/>
</dbReference>
<evidence type="ECO:0000313" key="4">
    <source>
        <dbReference type="Proteomes" id="UP001589836"/>
    </source>
</evidence>
<dbReference type="InterPro" id="IPR001509">
    <property type="entry name" value="Epimerase_deHydtase"/>
</dbReference>